<dbReference type="PROSITE" id="PS01012">
    <property type="entry name" value="FOLYLPOLYGLU_SYNT_2"/>
    <property type="match status" value="1"/>
</dbReference>
<comment type="similarity">
    <text evidence="1">Belongs to the folylpolyglutamate synthase family.</text>
</comment>
<dbReference type="InterPro" id="IPR036565">
    <property type="entry name" value="Mur-like_cat_sf"/>
</dbReference>
<dbReference type="Gene3D" id="3.40.1190.10">
    <property type="entry name" value="Mur-like, catalytic domain"/>
    <property type="match status" value="1"/>
</dbReference>
<feature type="domain" description="Mur ligase C-terminal" evidence="7">
    <location>
        <begin position="292"/>
        <end position="425"/>
    </location>
</feature>
<dbReference type="GO" id="GO:0004326">
    <property type="term" value="F:tetrahydrofolylpolyglutamate synthase activity"/>
    <property type="evidence" value="ECO:0007669"/>
    <property type="project" value="InterPro"/>
</dbReference>
<evidence type="ECO:0000256" key="4">
    <source>
        <dbReference type="ARBA" id="ARBA00022741"/>
    </source>
</evidence>
<dbReference type="NCBIfam" id="TIGR01499">
    <property type="entry name" value="folC"/>
    <property type="match status" value="1"/>
</dbReference>
<dbReference type="InterPro" id="IPR001645">
    <property type="entry name" value="Folylpolyglutamate_synth"/>
</dbReference>
<dbReference type="InterPro" id="IPR018109">
    <property type="entry name" value="Folylpolyglutamate_synth_CS"/>
</dbReference>
<dbReference type="GO" id="GO:0046872">
    <property type="term" value="F:metal ion binding"/>
    <property type="evidence" value="ECO:0007669"/>
    <property type="project" value="UniProtKB-KW"/>
</dbReference>
<keyword evidence="2" id="KW-0436">Ligase</keyword>
<dbReference type="SUPFAM" id="SSF53623">
    <property type="entry name" value="MurD-like peptide ligases, catalytic domain"/>
    <property type="match status" value="1"/>
</dbReference>
<dbReference type="Proteomes" id="UP001515480">
    <property type="component" value="Unassembled WGS sequence"/>
</dbReference>
<evidence type="ECO:0000256" key="2">
    <source>
        <dbReference type="ARBA" id="ARBA00022598"/>
    </source>
</evidence>
<keyword evidence="3" id="KW-0479">Metal-binding</keyword>
<keyword evidence="5" id="KW-0067">ATP-binding</keyword>
<gene>
    <name evidence="8" type="ORF">AB1Y20_004464</name>
</gene>
<dbReference type="Gene3D" id="3.90.190.20">
    <property type="entry name" value="Mur ligase, C-terminal domain"/>
    <property type="match status" value="1"/>
</dbReference>
<evidence type="ECO:0000259" key="7">
    <source>
        <dbReference type="Pfam" id="PF02875"/>
    </source>
</evidence>
<dbReference type="GO" id="GO:0005737">
    <property type="term" value="C:cytoplasm"/>
    <property type="evidence" value="ECO:0007669"/>
    <property type="project" value="TreeGrafter"/>
</dbReference>
<dbReference type="SUPFAM" id="SSF53244">
    <property type="entry name" value="MurD-like peptide ligases, peptide-binding domain"/>
    <property type="match status" value="1"/>
</dbReference>
<dbReference type="AlphaFoldDB" id="A0AB34IZB4"/>
<accession>A0AB34IZB4</accession>
<evidence type="ECO:0000256" key="1">
    <source>
        <dbReference type="ARBA" id="ARBA00008276"/>
    </source>
</evidence>
<dbReference type="GO" id="GO:0008841">
    <property type="term" value="F:dihydrofolate synthase activity"/>
    <property type="evidence" value="ECO:0007669"/>
    <property type="project" value="TreeGrafter"/>
</dbReference>
<dbReference type="InterPro" id="IPR004101">
    <property type="entry name" value="Mur_ligase_C"/>
</dbReference>
<dbReference type="InterPro" id="IPR036615">
    <property type="entry name" value="Mur_ligase_C_dom_sf"/>
</dbReference>
<dbReference type="GO" id="GO:0005524">
    <property type="term" value="F:ATP binding"/>
    <property type="evidence" value="ECO:0007669"/>
    <property type="project" value="UniProtKB-KW"/>
</dbReference>
<keyword evidence="9" id="KW-1185">Reference proteome</keyword>
<evidence type="ECO:0000256" key="6">
    <source>
        <dbReference type="ARBA" id="ARBA00022842"/>
    </source>
</evidence>
<sequence length="445" mass="46176">MLPELQRVLQRLAPLKDWEARGRARMAEEVSTAPCRDLCRRLGYPQHRYRVVHISGSKGKGTVGALLGVALGAAGWRVGVMSSPHVEHLTERLRLGGTPIDEPSLAAALAAAAAARDAAAAEGTAGRAASWFDVFVAGSFEAMARGRADWAVVECGLGGRRDSTNVVASLAAVLTSVEREHTEVLGEAVRQIAREKAAIVRAGAALLAAVDGDAAAEVRRVARERRAGSVTLLPPAADALGEGGNVALARLVLDELGRRGARVAGGATRLHGGLLSARLVARAAAWLPARQESRAAACGTPVLLDGAHTPRSVRALVARVRGGAPPPAAAGGGAPVVLLGMMEAKEAEEIVKGVAEAAPRHVVCCSLDARGDAAASGSFPPRELARLARGLGVASSAFDDAAEALECALQLARESRAWVLVIGSFRLCGYVRKRMVPLPECDEVD</sequence>
<evidence type="ECO:0000256" key="3">
    <source>
        <dbReference type="ARBA" id="ARBA00022723"/>
    </source>
</evidence>
<dbReference type="Pfam" id="PF02875">
    <property type="entry name" value="Mur_ligase_C"/>
    <property type="match status" value="1"/>
</dbReference>
<dbReference type="PANTHER" id="PTHR11136">
    <property type="entry name" value="FOLYLPOLYGLUTAMATE SYNTHASE-RELATED"/>
    <property type="match status" value="1"/>
</dbReference>
<comment type="caution">
    <text evidence="8">The sequence shown here is derived from an EMBL/GenBank/DDBJ whole genome shotgun (WGS) entry which is preliminary data.</text>
</comment>
<proteinExistence type="inferred from homology"/>
<evidence type="ECO:0000313" key="9">
    <source>
        <dbReference type="Proteomes" id="UP001515480"/>
    </source>
</evidence>
<name>A0AB34IZB4_PRYPA</name>
<protein>
    <recommendedName>
        <fullName evidence="7">Mur ligase C-terminal domain-containing protein</fullName>
    </recommendedName>
</protein>
<dbReference type="PANTHER" id="PTHR11136:SF0">
    <property type="entry name" value="DIHYDROFOLATE SYNTHETASE-RELATED"/>
    <property type="match status" value="1"/>
</dbReference>
<dbReference type="EMBL" id="JBGBPQ010000016">
    <property type="protein sequence ID" value="KAL1508354.1"/>
    <property type="molecule type" value="Genomic_DNA"/>
</dbReference>
<keyword evidence="6" id="KW-0460">Magnesium</keyword>
<reference evidence="8 9" key="1">
    <citation type="journal article" date="2024" name="Science">
        <title>Giant polyketide synthase enzymes in the biosynthesis of giant marine polyether toxins.</title>
        <authorList>
            <person name="Fallon T.R."/>
            <person name="Shende V.V."/>
            <person name="Wierzbicki I.H."/>
            <person name="Pendleton A.L."/>
            <person name="Watervoot N.F."/>
            <person name="Auber R.P."/>
            <person name="Gonzalez D.J."/>
            <person name="Wisecaver J.H."/>
            <person name="Moore B.S."/>
        </authorList>
    </citation>
    <scope>NUCLEOTIDE SEQUENCE [LARGE SCALE GENOMIC DNA]</scope>
    <source>
        <strain evidence="8 9">12B1</strain>
    </source>
</reference>
<evidence type="ECO:0000256" key="5">
    <source>
        <dbReference type="ARBA" id="ARBA00022840"/>
    </source>
</evidence>
<evidence type="ECO:0000313" key="8">
    <source>
        <dbReference type="EMBL" id="KAL1508354.1"/>
    </source>
</evidence>
<organism evidence="8 9">
    <name type="scientific">Prymnesium parvum</name>
    <name type="common">Toxic golden alga</name>
    <dbReference type="NCBI Taxonomy" id="97485"/>
    <lineage>
        <taxon>Eukaryota</taxon>
        <taxon>Haptista</taxon>
        <taxon>Haptophyta</taxon>
        <taxon>Prymnesiophyceae</taxon>
        <taxon>Prymnesiales</taxon>
        <taxon>Prymnesiaceae</taxon>
        <taxon>Prymnesium</taxon>
    </lineage>
</organism>
<keyword evidence="4" id="KW-0547">Nucleotide-binding</keyword>